<evidence type="ECO:0008006" key="3">
    <source>
        <dbReference type="Google" id="ProtNLM"/>
    </source>
</evidence>
<dbReference type="AlphaFoldDB" id="A0AAE0ZJN3"/>
<evidence type="ECO:0000313" key="2">
    <source>
        <dbReference type="Proteomes" id="UP001283361"/>
    </source>
</evidence>
<proteinExistence type="predicted"/>
<comment type="caution">
    <text evidence="1">The sequence shown here is derived from an EMBL/GenBank/DDBJ whole genome shotgun (WGS) entry which is preliminary data.</text>
</comment>
<name>A0AAE0ZJN3_9GAST</name>
<sequence>MSLLSAEPMETFDIFYKTDNPPIRLSYHGNVHYNSIVDPYSASIDLGLGLPGYQPGKEEPWRSRSGAGAKISLRAENCSCQELALVVGDIENHVTGSCFSVENRPSRQSVLSLSSTIHED</sequence>
<organism evidence="1 2">
    <name type="scientific">Elysia crispata</name>
    <name type="common">lettuce slug</name>
    <dbReference type="NCBI Taxonomy" id="231223"/>
    <lineage>
        <taxon>Eukaryota</taxon>
        <taxon>Metazoa</taxon>
        <taxon>Spiralia</taxon>
        <taxon>Lophotrochozoa</taxon>
        <taxon>Mollusca</taxon>
        <taxon>Gastropoda</taxon>
        <taxon>Heterobranchia</taxon>
        <taxon>Euthyneura</taxon>
        <taxon>Panpulmonata</taxon>
        <taxon>Sacoglossa</taxon>
        <taxon>Placobranchoidea</taxon>
        <taxon>Plakobranchidae</taxon>
        <taxon>Elysia</taxon>
    </lineage>
</organism>
<dbReference type="Proteomes" id="UP001283361">
    <property type="component" value="Unassembled WGS sequence"/>
</dbReference>
<evidence type="ECO:0000313" key="1">
    <source>
        <dbReference type="EMBL" id="KAK3769976.1"/>
    </source>
</evidence>
<dbReference type="Gene3D" id="3.30.200.90">
    <property type="match status" value="1"/>
</dbReference>
<gene>
    <name evidence="1" type="ORF">RRG08_061953</name>
</gene>
<protein>
    <recommendedName>
        <fullName evidence="3">Deubiquitinating enzyme A</fullName>
    </recommendedName>
</protein>
<dbReference type="EMBL" id="JAWDGP010003871">
    <property type="protein sequence ID" value="KAK3769976.1"/>
    <property type="molecule type" value="Genomic_DNA"/>
</dbReference>
<keyword evidence="2" id="KW-1185">Reference proteome</keyword>
<accession>A0AAE0ZJN3</accession>
<reference evidence="1" key="1">
    <citation type="journal article" date="2023" name="G3 (Bethesda)">
        <title>A reference genome for the long-term kleptoplast-retaining sea slug Elysia crispata morphotype clarki.</title>
        <authorList>
            <person name="Eastman K.E."/>
            <person name="Pendleton A.L."/>
            <person name="Shaikh M.A."/>
            <person name="Suttiyut T."/>
            <person name="Ogas R."/>
            <person name="Tomko P."/>
            <person name="Gavelis G."/>
            <person name="Widhalm J.R."/>
            <person name="Wisecaver J.H."/>
        </authorList>
    </citation>
    <scope>NUCLEOTIDE SEQUENCE</scope>
    <source>
        <strain evidence="1">ECLA1</strain>
    </source>
</reference>